<evidence type="ECO:0000313" key="4">
    <source>
        <dbReference type="Proteomes" id="UP000001194"/>
    </source>
</evidence>
<feature type="compositionally biased region" description="Basic and acidic residues" evidence="1">
    <location>
        <begin position="277"/>
        <end position="297"/>
    </location>
</feature>
<feature type="compositionally biased region" description="Basic and acidic residues" evidence="1">
    <location>
        <begin position="368"/>
        <end position="381"/>
    </location>
</feature>
<keyword evidence="4" id="KW-1185">Reference proteome</keyword>
<evidence type="ECO:0000256" key="1">
    <source>
        <dbReference type="SAM" id="MobiDB-lite"/>
    </source>
</evidence>
<dbReference type="GO" id="GO:0070086">
    <property type="term" value="P:ubiquitin-dependent endocytosis"/>
    <property type="evidence" value="ECO:0007669"/>
    <property type="project" value="TreeGrafter"/>
</dbReference>
<dbReference type="GO" id="GO:0031625">
    <property type="term" value="F:ubiquitin protein ligase binding"/>
    <property type="evidence" value="ECO:0007669"/>
    <property type="project" value="TreeGrafter"/>
</dbReference>
<feature type="compositionally biased region" description="Polar residues" evidence="1">
    <location>
        <begin position="154"/>
        <end position="163"/>
    </location>
</feature>
<evidence type="ECO:0000313" key="3">
    <source>
        <dbReference type="EMBL" id="EDR08873.1"/>
    </source>
</evidence>
<dbReference type="SMART" id="SM01017">
    <property type="entry name" value="Arrestin_C"/>
    <property type="match status" value="1"/>
</dbReference>
<accession>B0D8N3</accession>
<name>B0D8N3_LACBS</name>
<feature type="region of interest" description="Disordered" evidence="1">
    <location>
        <begin position="154"/>
        <end position="199"/>
    </location>
</feature>
<dbReference type="InterPro" id="IPR011021">
    <property type="entry name" value="Arrestin-like_N"/>
</dbReference>
<dbReference type="PANTHER" id="PTHR11188">
    <property type="entry name" value="ARRESTIN DOMAIN CONTAINING PROTEIN"/>
    <property type="match status" value="1"/>
</dbReference>
<dbReference type="EMBL" id="DS547100">
    <property type="protein sequence ID" value="EDR08873.1"/>
    <property type="molecule type" value="Genomic_DNA"/>
</dbReference>
<dbReference type="STRING" id="486041.B0D8N3"/>
<gene>
    <name evidence="3" type="ORF">LACBIDRAFT_296380</name>
</gene>
<dbReference type="InterPro" id="IPR014752">
    <property type="entry name" value="Arrestin-like_C"/>
</dbReference>
<evidence type="ECO:0000259" key="2">
    <source>
        <dbReference type="SMART" id="SM01017"/>
    </source>
</evidence>
<dbReference type="Gene3D" id="2.60.40.640">
    <property type="match status" value="1"/>
</dbReference>
<feature type="region of interest" description="Disordered" evidence="1">
    <location>
        <begin position="264"/>
        <end position="324"/>
    </location>
</feature>
<dbReference type="InParanoid" id="B0D8N3"/>
<proteinExistence type="predicted"/>
<dbReference type="GeneID" id="6075902"/>
<organism evidence="4">
    <name type="scientific">Laccaria bicolor (strain S238N-H82 / ATCC MYA-4686)</name>
    <name type="common">Bicoloured deceiver</name>
    <name type="synonym">Laccaria laccata var. bicolor</name>
    <dbReference type="NCBI Taxonomy" id="486041"/>
    <lineage>
        <taxon>Eukaryota</taxon>
        <taxon>Fungi</taxon>
        <taxon>Dikarya</taxon>
        <taxon>Basidiomycota</taxon>
        <taxon>Agaricomycotina</taxon>
        <taxon>Agaricomycetes</taxon>
        <taxon>Agaricomycetidae</taxon>
        <taxon>Agaricales</taxon>
        <taxon>Agaricineae</taxon>
        <taxon>Hydnangiaceae</taxon>
        <taxon>Laccaria</taxon>
    </lineage>
</organism>
<dbReference type="PANTHER" id="PTHR11188:SF17">
    <property type="entry name" value="FI21816P1"/>
    <property type="match status" value="1"/>
</dbReference>
<dbReference type="Pfam" id="PF02752">
    <property type="entry name" value="Arrestin_C"/>
    <property type="match status" value="1"/>
</dbReference>
<sequence>MPEKNSPNKNCLSIRLSESAVFLRTDAATGRRRNVDAPRTSILRGLLTLELVKPTKITSIDIELQATTSTAWPEGIGARRIEVTEQHRVFHASTVYFCAGKTQSRRTASIGPGVTLPNEEFEEHDWDDPLSYTPRGNEMVVPADAHDNGGTSWTAHGSQQYTLPTHYPYRPNRSPTPPPVQRNQRRVSVDSPNYQRLPVSHHEEYDAAPIPPYSPQAVFSPVPLASPPPIPSASSSCHLLNPDGSTIVAAQNLEEFRNSLHSSLSSFRQSPSSPMRSHQERSLSRRPSMDDVPEHESGPSTSQVRSPTPPQENGNQARGRRGSRFGFSSVSNVLINAVRSSSPQLSPKFQRSRERNRSEDVSNGNRGRTTERAFDGNERISGHGSPSTSITRSRAKESKERGLSIGNLFGKATDEKAKDNVNGWKEFKKGTYTYPISFPIPGNAPPTMQCDYGSVVWRLRATAHRPGTFKSKLTASREVIMIACPMEEDTEDTENIVVERHWDQQLQYLISISGRSFYIGGTVPVTFTLMPLAKVKIHRVSVFIEERVDYYTNMRRIARSDPVTRVELLSIKGEGKGADPILPLESDEVEAFRKSPLFSVLDPQADISEVASSVMGPGPWTFHQDLKLPSSCGAMRFTNRNRRSNIIITHLLKCVLRVERGDDVHIDGKTGKKRLFDIVVQTPVHILSQCRCNPEWTSLPRYSEALDDPTTVIPNCPCHVQRMRRAEQTEYHPGFRYNLPAALERMASRQSSDSSASAAETHPVNPAVMRTLRHNNADLMLNTNSQFERLISGQETEMGEAPPAYVFSPECVLRVA</sequence>
<dbReference type="InterPro" id="IPR011022">
    <property type="entry name" value="Arrestin_C-like"/>
</dbReference>
<dbReference type="AlphaFoldDB" id="B0D8N3"/>
<feature type="domain" description="Arrestin C-terminal-like" evidence="2">
    <location>
        <begin position="502"/>
        <end position="690"/>
    </location>
</feature>
<dbReference type="KEGG" id="lbc:LACBIDRAFT_296380"/>
<dbReference type="GO" id="GO:0005829">
    <property type="term" value="C:cytosol"/>
    <property type="evidence" value="ECO:0007669"/>
    <property type="project" value="TreeGrafter"/>
</dbReference>
<feature type="compositionally biased region" description="Polar residues" evidence="1">
    <location>
        <begin position="338"/>
        <end position="349"/>
    </location>
</feature>
<dbReference type="OrthoDB" id="2238745at2759"/>
<reference evidence="3 4" key="1">
    <citation type="journal article" date="2008" name="Nature">
        <title>The genome of Laccaria bicolor provides insights into mycorrhizal symbiosis.</title>
        <authorList>
            <person name="Martin F."/>
            <person name="Aerts A."/>
            <person name="Ahren D."/>
            <person name="Brun A."/>
            <person name="Danchin E.G.J."/>
            <person name="Duchaussoy F."/>
            <person name="Gibon J."/>
            <person name="Kohler A."/>
            <person name="Lindquist E."/>
            <person name="Pereda V."/>
            <person name="Salamov A."/>
            <person name="Shapiro H.J."/>
            <person name="Wuyts J."/>
            <person name="Blaudez D."/>
            <person name="Buee M."/>
            <person name="Brokstein P."/>
            <person name="Canbaeck B."/>
            <person name="Cohen D."/>
            <person name="Courty P.E."/>
            <person name="Coutinho P.M."/>
            <person name="Delaruelle C."/>
            <person name="Detter J.C."/>
            <person name="Deveau A."/>
            <person name="DiFazio S."/>
            <person name="Duplessis S."/>
            <person name="Fraissinet-Tachet L."/>
            <person name="Lucic E."/>
            <person name="Frey-Klett P."/>
            <person name="Fourrey C."/>
            <person name="Feussner I."/>
            <person name="Gay G."/>
            <person name="Grimwood J."/>
            <person name="Hoegger P.J."/>
            <person name="Jain P."/>
            <person name="Kilaru S."/>
            <person name="Labbe J."/>
            <person name="Lin Y.C."/>
            <person name="Legue V."/>
            <person name="Le Tacon F."/>
            <person name="Marmeisse R."/>
            <person name="Melayah D."/>
            <person name="Montanini B."/>
            <person name="Muratet M."/>
            <person name="Nehls U."/>
            <person name="Niculita-Hirzel H."/>
            <person name="Oudot-Le Secq M.P."/>
            <person name="Peter M."/>
            <person name="Quesneville H."/>
            <person name="Rajashekar B."/>
            <person name="Reich M."/>
            <person name="Rouhier N."/>
            <person name="Schmutz J."/>
            <person name="Yin T."/>
            <person name="Chalot M."/>
            <person name="Henrissat B."/>
            <person name="Kuees U."/>
            <person name="Lucas S."/>
            <person name="Van de Peer Y."/>
            <person name="Podila G.K."/>
            <person name="Polle A."/>
            <person name="Pukkila P.J."/>
            <person name="Richardson P.M."/>
            <person name="Rouze P."/>
            <person name="Sanders I.R."/>
            <person name="Stajich J.E."/>
            <person name="Tunlid A."/>
            <person name="Tuskan G."/>
            <person name="Grigoriev I.V."/>
        </authorList>
    </citation>
    <scope>NUCLEOTIDE SEQUENCE [LARGE SCALE GENOMIC DNA]</scope>
    <source>
        <strain evidence="4">S238N-H82 / ATCC MYA-4686</strain>
    </source>
</reference>
<dbReference type="InterPro" id="IPR050357">
    <property type="entry name" value="Arrestin_domain-protein"/>
</dbReference>
<dbReference type="Pfam" id="PF00339">
    <property type="entry name" value="Arrestin_N"/>
    <property type="match status" value="1"/>
</dbReference>
<protein>
    <submittedName>
        <fullName evidence="3">Predicted protein</fullName>
    </submittedName>
</protein>
<feature type="compositionally biased region" description="Polar residues" evidence="1">
    <location>
        <begin position="298"/>
        <end position="316"/>
    </location>
</feature>
<dbReference type="GO" id="GO:0005886">
    <property type="term" value="C:plasma membrane"/>
    <property type="evidence" value="ECO:0007669"/>
    <property type="project" value="TreeGrafter"/>
</dbReference>
<dbReference type="RefSeq" id="XP_001880186.1">
    <property type="nucleotide sequence ID" value="XM_001880151.1"/>
</dbReference>
<feature type="region of interest" description="Disordered" evidence="1">
    <location>
        <begin position="338"/>
        <end position="400"/>
    </location>
</feature>
<feature type="compositionally biased region" description="Low complexity" evidence="1">
    <location>
        <begin position="264"/>
        <end position="276"/>
    </location>
</feature>
<dbReference type="Proteomes" id="UP000001194">
    <property type="component" value="Unassembled WGS sequence"/>
</dbReference>
<dbReference type="FunCoup" id="B0D8N3">
    <property type="interactions" value="267"/>
</dbReference>
<dbReference type="GO" id="GO:0030674">
    <property type="term" value="F:protein-macromolecule adaptor activity"/>
    <property type="evidence" value="ECO:0007669"/>
    <property type="project" value="TreeGrafter"/>
</dbReference>
<feature type="compositionally biased region" description="Basic and acidic residues" evidence="1">
    <location>
        <begin position="351"/>
        <end position="360"/>
    </location>
</feature>
<dbReference type="HOGENOM" id="CLU_007709_0_0_1"/>